<evidence type="ECO:0000313" key="3">
    <source>
        <dbReference type="Proteomes" id="UP000023152"/>
    </source>
</evidence>
<protein>
    <submittedName>
        <fullName evidence="2">Uncharacterized protein</fullName>
    </submittedName>
</protein>
<evidence type="ECO:0000256" key="1">
    <source>
        <dbReference type="SAM" id="Phobius"/>
    </source>
</evidence>
<evidence type="ECO:0000313" key="2">
    <source>
        <dbReference type="EMBL" id="ETO32625.1"/>
    </source>
</evidence>
<accession>X6P249</accession>
<feature type="non-terminal residue" evidence="2">
    <location>
        <position position="1"/>
    </location>
</feature>
<dbReference type="Proteomes" id="UP000023152">
    <property type="component" value="Unassembled WGS sequence"/>
</dbReference>
<dbReference type="AlphaFoldDB" id="X6P249"/>
<feature type="transmembrane region" description="Helical" evidence="1">
    <location>
        <begin position="61"/>
        <end position="85"/>
    </location>
</feature>
<name>X6P249_RETFI</name>
<keyword evidence="1" id="KW-0472">Membrane</keyword>
<keyword evidence="1" id="KW-0812">Transmembrane</keyword>
<feature type="transmembrane region" description="Helical" evidence="1">
    <location>
        <begin position="37"/>
        <end position="55"/>
    </location>
</feature>
<gene>
    <name evidence="2" type="ORF">RFI_04491</name>
</gene>
<organism evidence="2 3">
    <name type="scientific">Reticulomyxa filosa</name>
    <dbReference type="NCBI Taxonomy" id="46433"/>
    <lineage>
        <taxon>Eukaryota</taxon>
        <taxon>Sar</taxon>
        <taxon>Rhizaria</taxon>
        <taxon>Retaria</taxon>
        <taxon>Foraminifera</taxon>
        <taxon>Monothalamids</taxon>
        <taxon>Reticulomyxidae</taxon>
        <taxon>Reticulomyxa</taxon>
    </lineage>
</organism>
<sequence length="144" mass="17091">KIKNLKKKKKKKKKMNTTINNETIEPVFNRKSANWSVIMWWTLARNSSLLIQSFFKLNLNVNIDVIIIIIIVIIIVIIIIIIIVIVKRVEKFNPFSFLCLLVRFSSYNLNCCVVFVSYDDHHYFFFFLVLNHTEQLEQSRLHCA</sequence>
<dbReference type="EMBL" id="ASPP01004048">
    <property type="protein sequence ID" value="ETO32625.1"/>
    <property type="molecule type" value="Genomic_DNA"/>
</dbReference>
<keyword evidence="1" id="KW-1133">Transmembrane helix</keyword>
<keyword evidence="3" id="KW-1185">Reference proteome</keyword>
<comment type="caution">
    <text evidence="2">The sequence shown here is derived from an EMBL/GenBank/DDBJ whole genome shotgun (WGS) entry which is preliminary data.</text>
</comment>
<reference evidence="2 3" key="1">
    <citation type="journal article" date="2013" name="Curr. Biol.">
        <title>The Genome of the Foraminiferan Reticulomyxa filosa.</title>
        <authorList>
            <person name="Glockner G."/>
            <person name="Hulsmann N."/>
            <person name="Schleicher M."/>
            <person name="Noegel A.A."/>
            <person name="Eichinger L."/>
            <person name="Gallinger C."/>
            <person name="Pawlowski J."/>
            <person name="Sierra R."/>
            <person name="Euteneuer U."/>
            <person name="Pillet L."/>
            <person name="Moustafa A."/>
            <person name="Platzer M."/>
            <person name="Groth M."/>
            <person name="Szafranski K."/>
            <person name="Schliwa M."/>
        </authorList>
    </citation>
    <scope>NUCLEOTIDE SEQUENCE [LARGE SCALE GENOMIC DNA]</scope>
</reference>
<proteinExistence type="predicted"/>
<feature type="transmembrane region" description="Helical" evidence="1">
    <location>
        <begin position="97"/>
        <end position="118"/>
    </location>
</feature>